<keyword evidence="1" id="KW-0560">Oxidoreductase</keyword>
<evidence type="ECO:0000313" key="2">
    <source>
        <dbReference type="Proteomes" id="UP000218542"/>
    </source>
</evidence>
<evidence type="ECO:0000313" key="1">
    <source>
        <dbReference type="EMBL" id="GAX59737.1"/>
    </source>
</evidence>
<dbReference type="AlphaFoldDB" id="A0A286TV12"/>
<name>A0A286TV12_9BACT</name>
<dbReference type="EMBL" id="BAOS01000004">
    <property type="protein sequence ID" value="GAX59737.1"/>
    <property type="molecule type" value="Genomic_DNA"/>
</dbReference>
<dbReference type="GO" id="GO:0004601">
    <property type="term" value="F:peroxidase activity"/>
    <property type="evidence" value="ECO:0007669"/>
    <property type="project" value="UniProtKB-KW"/>
</dbReference>
<dbReference type="Proteomes" id="UP000218542">
    <property type="component" value="Unassembled WGS sequence"/>
</dbReference>
<proteinExistence type="predicted"/>
<organism evidence="1 2">
    <name type="scientific">Candidatus Scalindua japonica</name>
    <dbReference type="NCBI Taxonomy" id="1284222"/>
    <lineage>
        <taxon>Bacteria</taxon>
        <taxon>Pseudomonadati</taxon>
        <taxon>Planctomycetota</taxon>
        <taxon>Candidatus Brocadiia</taxon>
        <taxon>Candidatus Brocadiales</taxon>
        <taxon>Candidatus Scalinduaceae</taxon>
        <taxon>Candidatus Scalindua</taxon>
    </lineage>
</organism>
<keyword evidence="2" id="KW-1185">Reference proteome</keyword>
<comment type="caution">
    <text evidence="1">The sequence shown here is derived from an EMBL/GenBank/DDBJ whole genome shotgun (WGS) entry which is preliminary data.</text>
</comment>
<sequence>MNIMAEYRLGITLTEEETGKIVEFLKTLTGEQPEVIFLTLQQSTSDTTQPDRD</sequence>
<gene>
    <name evidence="1" type="ORF">SCALIN_C04_0225</name>
</gene>
<protein>
    <submittedName>
        <fullName evidence="1">Cytochrome-c peroxidase</fullName>
    </submittedName>
</protein>
<reference evidence="1 2" key="1">
    <citation type="journal article" date="2017" name="Environ. Microbiol. Rep.">
        <title>Genetic diversity of marine anaerobic ammonium-oxidizing bacteria as revealed by genomic and proteomic analyses of 'Candidatus Scalindua japonica'.</title>
        <authorList>
            <person name="Oshiki M."/>
            <person name="Mizuto K."/>
            <person name="Kimura Z."/>
            <person name="Kindaichi T."/>
            <person name="Satoh H."/>
            <person name="Okabe S."/>
        </authorList>
    </citation>
    <scope>NUCLEOTIDE SEQUENCE [LARGE SCALE GENOMIC DNA]</scope>
    <source>
        <strain evidence="2">husup-a2</strain>
    </source>
</reference>
<keyword evidence="1" id="KW-0575">Peroxidase</keyword>
<accession>A0A286TV12</accession>